<evidence type="ECO:0000313" key="1">
    <source>
        <dbReference type="EMBL" id="OFE00314.1"/>
    </source>
</evidence>
<comment type="caution">
    <text evidence="1">The sequence shown here is derived from an EMBL/GenBank/DDBJ whole genome shotgun (WGS) entry which is preliminary data.</text>
</comment>
<protein>
    <submittedName>
        <fullName evidence="1">Uncharacterized protein</fullName>
    </submittedName>
</protein>
<organism evidence="1 2">
    <name type="scientific">Bacillus mycoides</name>
    <dbReference type="NCBI Taxonomy" id="1405"/>
    <lineage>
        <taxon>Bacteria</taxon>
        <taxon>Bacillati</taxon>
        <taxon>Bacillota</taxon>
        <taxon>Bacilli</taxon>
        <taxon>Bacillales</taxon>
        <taxon>Bacillaceae</taxon>
        <taxon>Bacillus</taxon>
        <taxon>Bacillus cereus group</taxon>
    </lineage>
</organism>
<dbReference type="RefSeq" id="WP_081338448.1">
    <property type="nucleotide sequence ID" value="NZ_FMJF01000012.1"/>
</dbReference>
<evidence type="ECO:0000313" key="2">
    <source>
        <dbReference type="Proteomes" id="UP000175835"/>
    </source>
</evidence>
<dbReference type="EMBL" id="LXLX01000014">
    <property type="protein sequence ID" value="OFE00314.1"/>
    <property type="molecule type" value="Genomic_DNA"/>
</dbReference>
<sequence length="104" mass="12011">MYRQTFEECVWDCIMKGGHRFECEDICRMNPSSANFHGYNPHSIPTTSAPISSYGTPWAYGYNSYSQPTIYSSIFPTDPECYAQCIRNGHSTLFFQNACRENPW</sequence>
<accession>A0A1D3MH87</accession>
<dbReference type="AlphaFoldDB" id="A0A1D3MH87"/>
<gene>
    <name evidence="1" type="ORF">BWGOE11_10080</name>
</gene>
<reference evidence="1 2" key="1">
    <citation type="submission" date="2016-05" db="EMBL/GenBank/DDBJ databases">
        <title>Bacillus thuringiensis and Bacillus weihenstephanensis as novel biocontrol agents of wilt causing Verticillium species.</title>
        <authorList>
            <person name="Hollensteiner J."/>
            <person name="Wemheuer F."/>
            <person name="Harting R."/>
            <person name="Kolarzyk A."/>
            <person name="Diaz-Valerio S."/>
            <person name="Poehlein A."/>
            <person name="Brzuszkiewicz E."/>
            <person name="Nesemann K."/>
            <person name="Braus-Stromeyer S."/>
            <person name="Braus G."/>
            <person name="Daniel R."/>
            <person name="Liesegang H."/>
        </authorList>
    </citation>
    <scope>NUCLEOTIDE SEQUENCE [LARGE SCALE GENOMIC DNA]</scope>
    <source>
        <strain evidence="1 2">GOE11</strain>
    </source>
</reference>
<proteinExistence type="predicted"/>
<dbReference type="Proteomes" id="UP000175835">
    <property type="component" value="Unassembled WGS sequence"/>
</dbReference>
<name>A0A1D3MH87_BACMY</name>